<name>A0ABW2IZA8_9GAMM</name>
<dbReference type="Proteomes" id="UP001596506">
    <property type="component" value="Unassembled WGS sequence"/>
</dbReference>
<protein>
    <submittedName>
        <fullName evidence="1">Uncharacterized protein</fullName>
    </submittedName>
</protein>
<keyword evidence="2" id="KW-1185">Reference proteome</keyword>
<evidence type="ECO:0000313" key="2">
    <source>
        <dbReference type="Proteomes" id="UP001596506"/>
    </source>
</evidence>
<dbReference type="EMBL" id="JBHTBD010000007">
    <property type="protein sequence ID" value="MFC7296075.1"/>
    <property type="molecule type" value="Genomic_DNA"/>
</dbReference>
<comment type="caution">
    <text evidence="1">The sequence shown here is derived from an EMBL/GenBank/DDBJ whole genome shotgun (WGS) entry which is preliminary data.</text>
</comment>
<organism evidence="1 2">
    <name type="scientific">Marinobacter aromaticivorans</name>
    <dbReference type="NCBI Taxonomy" id="1494078"/>
    <lineage>
        <taxon>Bacteria</taxon>
        <taxon>Pseudomonadati</taxon>
        <taxon>Pseudomonadota</taxon>
        <taxon>Gammaproteobacteria</taxon>
        <taxon>Pseudomonadales</taxon>
        <taxon>Marinobacteraceae</taxon>
        <taxon>Marinobacter</taxon>
    </lineage>
</organism>
<proteinExistence type="predicted"/>
<gene>
    <name evidence="1" type="ORF">ACFQQA_15235</name>
</gene>
<sequence>MKVNPETMSWTAPTTNVDGTEITYALEYEVGLDQKGIFSPIVTIPGQLQPDNRYTAPIADLPLEYGEHTIALRSFAKEAPDRVSEWSEPVTFVLSAEIPRAPLDLRVT</sequence>
<reference evidence="2" key="1">
    <citation type="journal article" date="2019" name="Int. J. Syst. Evol. Microbiol.">
        <title>The Global Catalogue of Microorganisms (GCM) 10K type strain sequencing project: providing services to taxonomists for standard genome sequencing and annotation.</title>
        <authorList>
            <consortium name="The Broad Institute Genomics Platform"/>
            <consortium name="The Broad Institute Genome Sequencing Center for Infectious Disease"/>
            <person name="Wu L."/>
            <person name="Ma J."/>
        </authorList>
    </citation>
    <scope>NUCLEOTIDE SEQUENCE [LARGE SCALE GENOMIC DNA]</scope>
    <source>
        <strain evidence="2">CCUG 60559</strain>
    </source>
</reference>
<accession>A0ABW2IZA8</accession>
<dbReference type="RefSeq" id="WP_100689425.1">
    <property type="nucleotide sequence ID" value="NZ_JBHTBD010000007.1"/>
</dbReference>
<evidence type="ECO:0000313" key="1">
    <source>
        <dbReference type="EMBL" id="MFC7296075.1"/>
    </source>
</evidence>